<proteinExistence type="predicted"/>
<dbReference type="Proteomes" id="UP000222056">
    <property type="component" value="Unassembled WGS sequence"/>
</dbReference>
<evidence type="ECO:0000313" key="1">
    <source>
        <dbReference type="EMBL" id="SEH12133.1"/>
    </source>
</evidence>
<accession>A0A1H6FQK2</accession>
<dbReference type="EMBL" id="FNWJ01000001">
    <property type="protein sequence ID" value="SEH12133.1"/>
    <property type="molecule type" value="Genomic_DNA"/>
</dbReference>
<protein>
    <submittedName>
        <fullName evidence="1">Uncharacterized protein</fullName>
    </submittedName>
</protein>
<evidence type="ECO:0000313" key="2">
    <source>
        <dbReference type="Proteomes" id="UP000222056"/>
    </source>
</evidence>
<name>A0A1H6FQK2_THEAL</name>
<dbReference type="AlphaFoldDB" id="A0A1H6FQK2"/>
<sequence>MGLLAASLAAVGCGPPERQDAEAPSGRFAVEVLGARFPSQQRLAERSRLEIVVRNVGSRTIPDLAATVRGFQTRIARTDVADRRRPVFVFNARHRRIGGEPEAQELVPSGSQTALTDTWSSGPLRPGATRRLVWDVTAVQAGTFRLRWSLAPSLYGKARAIDRRTGTTPRGEFVVRVSDRAPRVRVADDGRSVVPAR</sequence>
<keyword evidence="2" id="KW-1185">Reference proteome</keyword>
<organism evidence="1 2">
    <name type="scientific">Thermoleophilum album</name>
    <dbReference type="NCBI Taxonomy" id="29539"/>
    <lineage>
        <taxon>Bacteria</taxon>
        <taxon>Bacillati</taxon>
        <taxon>Actinomycetota</taxon>
        <taxon>Thermoleophilia</taxon>
        <taxon>Thermoleophilales</taxon>
        <taxon>Thermoleophilaceae</taxon>
        <taxon>Thermoleophilum</taxon>
    </lineage>
</organism>
<gene>
    <name evidence="1" type="ORF">SAMN02745716_0993</name>
</gene>
<reference evidence="2" key="1">
    <citation type="submission" date="2016-10" db="EMBL/GenBank/DDBJ databases">
        <authorList>
            <person name="Varghese N."/>
            <person name="Submissions S."/>
        </authorList>
    </citation>
    <scope>NUCLEOTIDE SEQUENCE [LARGE SCALE GENOMIC DNA]</scope>
    <source>
        <strain evidence="2">ATCC 35263</strain>
    </source>
</reference>